<evidence type="ECO:0000313" key="2">
    <source>
        <dbReference type="Proteomes" id="UP000499080"/>
    </source>
</evidence>
<evidence type="ECO:0000313" key="1">
    <source>
        <dbReference type="EMBL" id="GBN28552.1"/>
    </source>
</evidence>
<accession>A0A4Y2MPS2</accession>
<name>A0A4Y2MPS2_ARAVE</name>
<protein>
    <submittedName>
        <fullName evidence="1">Uncharacterized protein</fullName>
    </submittedName>
</protein>
<sequence>MEVLSLVDQKDDCPVECKEGGAPPLE</sequence>
<organism evidence="1 2">
    <name type="scientific">Araneus ventricosus</name>
    <name type="common">Orbweaver spider</name>
    <name type="synonym">Epeira ventricosa</name>
    <dbReference type="NCBI Taxonomy" id="182803"/>
    <lineage>
        <taxon>Eukaryota</taxon>
        <taxon>Metazoa</taxon>
        <taxon>Ecdysozoa</taxon>
        <taxon>Arthropoda</taxon>
        <taxon>Chelicerata</taxon>
        <taxon>Arachnida</taxon>
        <taxon>Araneae</taxon>
        <taxon>Araneomorphae</taxon>
        <taxon>Entelegynae</taxon>
        <taxon>Araneoidea</taxon>
        <taxon>Araneidae</taxon>
        <taxon>Araneus</taxon>
    </lineage>
</organism>
<dbReference type="AlphaFoldDB" id="A0A4Y2MPS2"/>
<dbReference type="EMBL" id="BGPR01124025">
    <property type="protein sequence ID" value="GBN28552.1"/>
    <property type="molecule type" value="Genomic_DNA"/>
</dbReference>
<reference evidence="1 2" key="1">
    <citation type="journal article" date="2019" name="Sci. Rep.">
        <title>Orb-weaving spider Araneus ventricosus genome elucidates the spidroin gene catalogue.</title>
        <authorList>
            <person name="Kono N."/>
            <person name="Nakamura H."/>
            <person name="Ohtoshi R."/>
            <person name="Moran D.A.P."/>
            <person name="Shinohara A."/>
            <person name="Yoshida Y."/>
            <person name="Fujiwara M."/>
            <person name="Mori M."/>
            <person name="Tomita M."/>
            <person name="Arakawa K."/>
        </authorList>
    </citation>
    <scope>NUCLEOTIDE SEQUENCE [LARGE SCALE GENOMIC DNA]</scope>
</reference>
<feature type="non-terminal residue" evidence="1">
    <location>
        <position position="26"/>
    </location>
</feature>
<comment type="caution">
    <text evidence="1">The sequence shown here is derived from an EMBL/GenBank/DDBJ whole genome shotgun (WGS) entry which is preliminary data.</text>
</comment>
<proteinExistence type="predicted"/>
<dbReference type="Proteomes" id="UP000499080">
    <property type="component" value="Unassembled WGS sequence"/>
</dbReference>
<gene>
    <name evidence="1" type="ORF">AVEN_238870_1</name>
</gene>
<keyword evidence="2" id="KW-1185">Reference proteome</keyword>